<evidence type="ECO:0000313" key="3">
    <source>
        <dbReference type="Proteomes" id="UP001353858"/>
    </source>
</evidence>
<dbReference type="EMBL" id="JARPUR010000003">
    <property type="protein sequence ID" value="KAK4880477.1"/>
    <property type="molecule type" value="Genomic_DNA"/>
</dbReference>
<comment type="caution">
    <text evidence="2">The sequence shown here is derived from an EMBL/GenBank/DDBJ whole genome shotgun (WGS) entry which is preliminary data.</text>
</comment>
<keyword evidence="1" id="KW-0732">Signal</keyword>
<accession>A0AAN7PZB2</accession>
<organism evidence="2 3">
    <name type="scientific">Aquatica leii</name>
    <dbReference type="NCBI Taxonomy" id="1421715"/>
    <lineage>
        <taxon>Eukaryota</taxon>
        <taxon>Metazoa</taxon>
        <taxon>Ecdysozoa</taxon>
        <taxon>Arthropoda</taxon>
        <taxon>Hexapoda</taxon>
        <taxon>Insecta</taxon>
        <taxon>Pterygota</taxon>
        <taxon>Neoptera</taxon>
        <taxon>Endopterygota</taxon>
        <taxon>Coleoptera</taxon>
        <taxon>Polyphaga</taxon>
        <taxon>Elateriformia</taxon>
        <taxon>Elateroidea</taxon>
        <taxon>Lampyridae</taxon>
        <taxon>Luciolinae</taxon>
        <taxon>Aquatica</taxon>
    </lineage>
</organism>
<dbReference type="AlphaFoldDB" id="A0AAN7PZB2"/>
<name>A0AAN7PZB2_9COLE</name>
<dbReference type="Proteomes" id="UP001353858">
    <property type="component" value="Unassembled WGS sequence"/>
</dbReference>
<gene>
    <name evidence="2" type="ORF">RN001_008623</name>
</gene>
<evidence type="ECO:0000313" key="2">
    <source>
        <dbReference type="EMBL" id="KAK4880477.1"/>
    </source>
</evidence>
<reference evidence="3" key="1">
    <citation type="submission" date="2023-01" db="EMBL/GenBank/DDBJ databases">
        <title>Key to firefly adult light organ development and bioluminescence: homeobox transcription factors regulate luciferase expression and transportation to peroxisome.</title>
        <authorList>
            <person name="Fu X."/>
        </authorList>
    </citation>
    <scope>NUCLEOTIDE SEQUENCE [LARGE SCALE GENOMIC DNA]</scope>
</reference>
<sequence length="141" mass="15391">MSVNITNILYYILLVNVFSKCYLSPIELDQLDVHSINSESTEYEQPNSIQNQTNFHNLYNTEVKATADSVSTTESPPLLDNFTRIFGKDANPRTLEEVSLPTTVSSVLNFTTVIDLTNNTNIIGEISSAAIGSLSGSGLGK</sequence>
<feature type="signal peptide" evidence="1">
    <location>
        <begin position="1"/>
        <end position="23"/>
    </location>
</feature>
<keyword evidence="3" id="KW-1185">Reference proteome</keyword>
<feature type="chain" id="PRO_5042825557" evidence="1">
    <location>
        <begin position="24"/>
        <end position="141"/>
    </location>
</feature>
<evidence type="ECO:0000256" key="1">
    <source>
        <dbReference type="SAM" id="SignalP"/>
    </source>
</evidence>
<proteinExistence type="predicted"/>
<protein>
    <submittedName>
        <fullName evidence="2">Uncharacterized protein</fullName>
    </submittedName>
</protein>